<name>A0A2N7S270_9MICC</name>
<accession>A0A2N7S270</accession>
<comment type="caution">
    <text evidence="1">The sequence shown here is derived from an EMBL/GenBank/DDBJ whole genome shotgun (WGS) entry which is preliminary data.</text>
</comment>
<dbReference type="AlphaFoldDB" id="A0A2N7S270"/>
<evidence type="ECO:0000313" key="2">
    <source>
        <dbReference type="Proteomes" id="UP000235739"/>
    </source>
</evidence>
<protein>
    <recommendedName>
        <fullName evidence="3">Recombinase zinc beta ribbon domain-containing protein</fullName>
    </recommendedName>
</protein>
<reference evidence="1 2" key="1">
    <citation type="journal article" date="2017" name="Elife">
        <title>Extensive horizontal gene transfer in cheese-associated bacteria.</title>
        <authorList>
            <person name="Bonham K.S."/>
            <person name="Wolfe B.E."/>
            <person name="Dutton R.J."/>
        </authorList>
    </citation>
    <scope>NUCLEOTIDE SEQUENCE [LARGE SCALE GENOMIC DNA]</scope>
    <source>
        <strain evidence="1 2">JB182</strain>
    </source>
</reference>
<dbReference type="GeneID" id="303186078"/>
<proteinExistence type="predicted"/>
<evidence type="ECO:0000313" key="1">
    <source>
        <dbReference type="EMBL" id="PMQ20207.1"/>
    </source>
</evidence>
<dbReference type="Proteomes" id="UP000235739">
    <property type="component" value="Unassembled WGS sequence"/>
</dbReference>
<evidence type="ECO:0008006" key="3">
    <source>
        <dbReference type="Google" id="ProtNLM"/>
    </source>
</evidence>
<organism evidence="1 2">
    <name type="scientific">Glutamicibacter arilaitensis</name>
    <dbReference type="NCBI Taxonomy" id="256701"/>
    <lineage>
        <taxon>Bacteria</taxon>
        <taxon>Bacillati</taxon>
        <taxon>Actinomycetota</taxon>
        <taxon>Actinomycetes</taxon>
        <taxon>Micrococcales</taxon>
        <taxon>Micrococcaceae</taxon>
        <taxon>Glutamicibacter</taxon>
    </lineage>
</organism>
<sequence length="268" mass="29439">MNPLYAAMLPPSQPTGEFSLAAIDLNDCAQGAWEAIIDRDQLLATRARLVGAKPIHNGTARRWLLSGIAVCSVCGKTVRSARGITHPTARRSDGSKAPSKTYHSNRCIDGHFHRNGAVIDELIEEICIARLAEPDAVTSFPNPDDGVDVAKLHAQRSAAQGRRDALIAMVSDGTITQDEVTPQLQAKRIELKQIDEQLARAAQRNPLADLIGVEDVRSWWNERTLARKRSIVQLFMAKIAIQPIGYGRRPKNPEDVLASLEITPRSME</sequence>
<gene>
    <name evidence="1" type="ORF">CIK84_00865</name>
</gene>
<dbReference type="EMBL" id="PNQX01000001">
    <property type="protein sequence ID" value="PMQ20207.1"/>
    <property type="molecule type" value="Genomic_DNA"/>
</dbReference>
<dbReference type="RefSeq" id="WP_041648954.1">
    <property type="nucleotide sequence ID" value="NZ_JBQDJG010000003.1"/>
</dbReference>